<dbReference type="EMBL" id="MU394371">
    <property type="protein sequence ID" value="KAI6082446.1"/>
    <property type="molecule type" value="Genomic_DNA"/>
</dbReference>
<name>A0ACC0CQ16_9PEZI</name>
<proteinExistence type="predicted"/>
<organism evidence="1 2">
    <name type="scientific">Hypoxylon rubiginosum</name>
    <dbReference type="NCBI Taxonomy" id="110542"/>
    <lineage>
        <taxon>Eukaryota</taxon>
        <taxon>Fungi</taxon>
        <taxon>Dikarya</taxon>
        <taxon>Ascomycota</taxon>
        <taxon>Pezizomycotina</taxon>
        <taxon>Sordariomycetes</taxon>
        <taxon>Xylariomycetidae</taxon>
        <taxon>Xylariales</taxon>
        <taxon>Hypoxylaceae</taxon>
        <taxon>Hypoxylon</taxon>
    </lineage>
</organism>
<dbReference type="Proteomes" id="UP001497680">
    <property type="component" value="Unassembled WGS sequence"/>
</dbReference>
<keyword evidence="2" id="KW-1185">Reference proteome</keyword>
<accession>A0ACC0CQ16</accession>
<evidence type="ECO:0000313" key="1">
    <source>
        <dbReference type="EMBL" id="KAI6082446.1"/>
    </source>
</evidence>
<gene>
    <name evidence="1" type="ORF">F4821DRAFT_272480</name>
</gene>
<evidence type="ECO:0000313" key="2">
    <source>
        <dbReference type="Proteomes" id="UP001497680"/>
    </source>
</evidence>
<reference evidence="1 2" key="1">
    <citation type="journal article" date="2022" name="New Phytol.">
        <title>Ecological generalism drives hyperdiversity of secondary metabolite gene clusters in xylarialean endophytes.</title>
        <authorList>
            <person name="Franco M.E.E."/>
            <person name="Wisecaver J.H."/>
            <person name="Arnold A.E."/>
            <person name="Ju Y.M."/>
            <person name="Slot J.C."/>
            <person name="Ahrendt S."/>
            <person name="Moore L.P."/>
            <person name="Eastman K.E."/>
            <person name="Scott K."/>
            <person name="Konkel Z."/>
            <person name="Mondo S.J."/>
            <person name="Kuo A."/>
            <person name="Hayes R.D."/>
            <person name="Haridas S."/>
            <person name="Andreopoulos B."/>
            <person name="Riley R."/>
            <person name="LaButti K."/>
            <person name="Pangilinan J."/>
            <person name="Lipzen A."/>
            <person name="Amirebrahimi M."/>
            <person name="Yan J."/>
            <person name="Adam C."/>
            <person name="Keymanesh K."/>
            <person name="Ng V."/>
            <person name="Louie K."/>
            <person name="Northen T."/>
            <person name="Drula E."/>
            <person name="Henrissat B."/>
            <person name="Hsieh H.M."/>
            <person name="Youens-Clark K."/>
            <person name="Lutzoni F."/>
            <person name="Miadlikowska J."/>
            <person name="Eastwood D.C."/>
            <person name="Hamelin R.C."/>
            <person name="Grigoriev I.V."/>
            <person name="U'Ren J.M."/>
        </authorList>
    </citation>
    <scope>NUCLEOTIDE SEQUENCE [LARGE SCALE GENOMIC DNA]</scope>
    <source>
        <strain evidence="1 2">ER1909</strain>
    </source>
</reference>
<protein>
    <submittedName>
        <fullName evidence="1">WD40-repeat-containing domain protein</fullName>
    </submittedName>
</protein>
<sequence>MGDPLSVTASVIAVVDASTKVALLCSQYYKDVKNAQKDIARLESEITNLKDVSKSVQKLLDGPNGAKLEASQSLHGALEESLSQLETLEAKLKPSKHRKAMKKFGWRALKWPFEGKDVDKAVQDLRRHAQIVSLALQVDQTTAILDHDQKTVLSRLPIADGAAFDSHADECNPTCYEGTRVDLLREISEWAGGPQAKAVFWLNGMAGTGKSTISRTVAHTFFGKDQLGASFFFKRGEGDRGGATKLFTTIAAQLIQREPALAPHIQRAIDDDPGIFGKRMRDQFEKLIWNPWSRIAREAPNTSTLLIVVDALDECEREEDVRTIISLFSRTQPSQSSQLRILVTSRPELPIRLGFSDVKGTFQDLILHEIPEQVIGKDISAFLTHEFENIRNDYNKSVPNNIRLSPNWPENQNIQVLVKMATPLFIFAATVCRFIKDTAWHDPDGQLKKVLAYETNTYNSELGKLDATYRPILDQLLAGQNEHVRKSLIGEFRQVVGAIVLLAQPLSALSLAKLLGTSPGIVNRRLSSLHSVLNISPNPDIPIRLFHKSFHDFLLDVERRNSNPFWVNEKEANKQLAINCIRIMNDTLRTDICDMQWPGTTHSSINSQIISDKLQPEVQYACRYWVYHIKQAGGDGNDDNQIYSFLQQHFLHWLEALSLIGRVSESLQMIRTLQSLPEVEVSTQLRNFLSDAIRFILTNISIIQHAPLQTYCSVLAFAPEKSVIRIIFKNDIPKWVCLKPRVEAHWNACLQILEGHSSSINSVAFSADSKLVASGSDDKTVRLWSTDMGQQLQILEGHSNWVSSVAFSGDSKLVASGSGDNTVRLWSTETGQQLQTLEGHSDSVNSVAFSGDSKLVASGSDDNTVRLWSTDTGELQQTLEGHSNWVSSVAFSGDSKLVASGSGDNTVRLWSTDTGDCLQVHDLGTTSYNLSFNPNGQTLHTDTGAISLNSLLSPIRLISTDDNDHSSISSNQVIPDPDQNHLSGYGISVINDWITLDGKNLFWLPADSRPMRSAGAGSTVAIGCASGKVIIMRFSAKGPLEVSLNA</sequence>
<comment type="caution">
    <text evidence="1">The sequence shown here is derived from an EMBL/GenBank/DDBJ whole genome shotgun (WGS) entry which is preliminary data.</text>
</comment>